<dbReference type="PANTHER" id="PTHR12818:SF0">
    <property type="entry name" value="TRNA (ADENINE(37)-N6)-METHYLTRANSFERASE"/>
    <property type="match status" value="1"/>
</dbReference>
<dbReference type="CDD" id="cd09281">
    <property type="entry name" value="UPF0066"/>
    <property type="match status" value="1"/>
</dbReference>
<dbReference type="SUPFAM" id="SSF118196">
    <property type="entry name" value="YaeB-like"/>
    <property type="match status" value="1"/>
</dbReference>
<dbReference type="PANTHER" id="PTHR12818">
    <property type="entry name" value="TRNA (ADENINE(37)-N6)-METHYLTRANSFERASE"/>
    <property type="match status" value="1"/>
</dbReference>
<evidence type="ECO:0000313" key="6">
    <source>
        <dbReference type="Proteomes" id="UP000760668"/>
    </source>
</evidence>
<dbReference type="InterPro" id="IPR023370">
    <property type="entry name" value="TrmO-like_N"/>
</dbReference>
<dbReference type="Gene3D" id="2.40.30.70">
    <property type="entry name" value="YaeB-like"/>
    <property type="match status" value="1"/>
</dbReference>
<evidence type="ECO:0000256" key="1">
    <source>
        <dbReference type="ARBA" id="ARBA00022691"/>
    </source>
</evidence>
<evidence type="ECO:0000313" key="5">
    <source>
        <dbReference type="EMBL" id="HJG86128.1"/>
    </source>
</evidence>
<dbReference type="RefSeq" id="WP_295369502.1">
    <property type="nucleotide sequence ID" value="NZ_DYUC01000028.1"/>
</dbReference>
<evidence type="ECO:0000256" key="2">
    <source>
        <dbReference type="ARBA" id="ARBA00033753"/>
    </source>
</evidence>
<organism evidence="5 6">
    <name type="scientific">Pseudoflavonifractor capillosus</name>
    <dbReference type="NCBI Taxonomy" id="106588"/>
    <lineage>
        <taxon>Bacteria</taxon>
        <taxon>Bacillati</taxon>
        <taxon>Bacillota</taxon>
        <taxon>Clostridia</taxon>
        <taxon>Eubacteriales</taxon>
        <taxon>Oscillospiraceae</taxon>
        <taxon>Pseudoflavonifractor</taxon>
    </lineage>
</organism>
<dbReference type="InterPro" id="IPR036414">
    <property type="entry name" value="YaeB_N_sf"/>
</dbReference>
<feature type="region of interest" description="Disordered" evidence="3">
    <location>
        <begin position="56"/>
        <end position="88"/>
    </location>
</feature>
<reference evidence="5" key="1">
    <citation type="journal article" date="2021" name="PeerJ">
        <title>Extensive microbial diversity within the chicken gut microbiome revealed by metagenomics and culture.</title>
        <authorList>
            <person name="Gilroy R."/>
            <person name="Ravi A."/>
            <person name="Getino M."/>
            <person name="Pursley I."/>
            <person name="Horton D.L."/>
            <person name="Alikhan N.F."/>
            <person name="Baker D."/>
            <person name="Gharbi K."/>
            <person name="Hall N."/>
            <person name="Watson M."/>
            <person name="Adriaenssens E.M."/>
            <person name="Foster-Nyarko E."/>
            <person name="Jarju S."/>
            <person name="Secka A."/>
            <person name="Antonio M."/>
            <person name="Oren A."/>
            <person name="Chaudhuri R.R."/>
            <person name="La Ragione R."/>
            <person name="Hildebrand F."/>
            <person name="Pallen M.J."/>
        </authorList>
    </citation>
    <scope>NUCLEOTIDE SEQUENCE</scope>
    <source>
        <strain evidence="5">CHK179-5677</strain>
    </source>
</reference>
<dbReference type="PROSITE" id="PS01318">
    <property type="entry name" value="TSAA_1"/>
    <property type="match status" value="1"/>
</dbReference>
<evidence type="ECO:0000259" key="4">
    <source>
        <dbReference type="PROSITE" id="PS51668"/>
    </source>
</evidence>
<dbReference type="InterPro" id="IPR023368">
    <property type="entry name" value="UPF0066_cons_site"/>
</dbReference>
<dbReference type="Pfam" id="PF01980">
    <property type="entry name" value="TrmO_N"/>
    <property type="match status" value="1"/>
</dbReference>
<gene>
    <name evidence="5" type="primary">tsaA</name>
    <name evidence="5" type="ORF">K8V01_03760</name>
</gene>
<accession>A0A921MK91</accession>
<reference evidence="5" key="2">
    <citation type="submission" date="2021-09" db="EMBL/GenBank/DDBJ databases">
        <authorList>
            <person name="Gilroy R."/>
        </authorList>
    </citation>
    <scope>NUCLEOTIDE SEQUENCE</scope>
    <source>
        <strain evidence="5">CHK179-5677</strain>
    </source>
</reference>
<keyword evidence="1" id="KW-0949">S-adenosyl-L-methionine</keyword>
<comment type="similarity">
    <text evidence="2">Belongs to the tRNA methyltransferase O family.</text>
</comment>
<dbReference type="InterPro" id="IPR040372">
    <property type="entry name" value="YaeB-like"/>
</dbReference>
<name>A0A921MK91_9FIRM</name>
<protein>
    <submittedName>
        <fullName evidence="5">tRNA (N6-threonylcarbamoyladenosine(37)-N6)-methyltransferase TrmO</fullName>
    </submittedName>
</protein>
<dbReference type="EMBL" id="DYUC01000028">
    <property type="protein sequence ID" value="HJG86128.1"/>
    <property type="molecule type" value="Genomic_DNA"/>
</dbReference>
<evidence type="ECO:0000256" key="3">
    <source>
        <dbReference type="SAM" id="MobiDB-lite"/>
    </source>
</evidence>
<dbReference type="InterPro" id="IPR036413">
    <property type="entry name" value="YaeB-like_sf"/>
</dbReference>
<dbReference type="NCBIfam" id="TIGR00104">
    <property type="entry name" value="tRNA_TsaA"/>
    <property type="match status" value="1"/>
</dbReference>
<dbReference type="PROSITE" id="PS51668">
    <property type="entry name" value="TSAA_2"/>
    <property type="match status" value="1"/>
</dbReference>
<sequence length="154" mass="17606">MEHKTLHIAPIGVLRKDEKGVRVELERAYAPGLLGLELYSHVHILWWFDRRDNPEDRSRLQVRPPHRGTPGPMGVFASRSPSRPNPIALSTGRILTVDRERGVLTLDWSDAEDGTPVLDIKPYSSGLDRVMETKEPDWHADWPHTYEEARARGE</sequence>
<dbReference type="AlphaFoldDB" id="A0A921MK91"/>
<proteinExistence type="inferred from homology"/>
<dbReference type="Proteomes" id="UP000760668">
    <property type="component" value="Unassembled WGS sequence"/>
</dbReference>
<feature type="domain" description="TsaA-like" evidence="4">
    <location>
        <begin position="8"/>
        <end position="132"/>
    </location>
</feature>
<comment type="caution">
    <text evidence="5">The sequence shown here is derived from an EMBL/GenBank/DDBJ whole genome shotgun (WGS) entry which is preliminary data.</text>
</comment>